<name>A0ABW8AT64_9ACTN</name>
<evidence type="ECO:0000313" key="4">
    <source>
        <dbReference type="EMBL" id="MFI7589565.1"/>
    </source>
</evidence>
<dbReference type="PANTHER" id="PTHR44757:SF2">
    <property type="entry name" value="BIOFILM ARCHITECTURE MAINTENANCE PROTEIN MBAA"/>
    <property type="match status" value="1"/>
</dbReference>
<evidence type="ECO:0000256" key="1">
    <source>
        <dbReference type="SAM" id="Phobius"/>
    </source>
</evidence>
<feature type="transmembrane region" description="Helical" evidence="1">
    <location>
        <begin position="60"/>
        <end position="77"/>
    </location>
</feature>
<dbReference type="InterPro" id="IPR043128">
    <property type="entry name" value="Rev_trsase/Diguanyl_cyclase"/>
</dbReference>
<dbReference type="CDD" id="cd01948">
    <property type="entry name" value="EAL"/>
    <property type="match status" value="1"/>
</dbReference>
<dbReference type="EMBL" id="JBITLV010000008">
    <property type="protein sequence ID" value="MFI7589565.1"/>
    <property type="molecule type" value="Genomic_DNA"/>
</dbReference>
<dbReference type="InterPro" id="IPR000160">
    <property type="entry name" value="GGDEF_dom"/>
</dbReference>
<feature type="transmembrane region" description="Helical" evidence="1">
    <location>
        <begin position="133"/>
        <end position="157"/>
    </location>
</feature>
<dbReference type="SUPFAM" id="SSF141868">
    <property type="entry name" value="EAL domain-like"/>
    <property type="match status" value="1"/>
</dbReference>
<keyword evidence="1" id="KW-1133">Transmembrane helix</keyword>
<dbReference type="Pfam" id="PF00563">
    <property type="entry name" value="EAL"/>
    <property type="match status" value="1"/>
</dbReference>
<comment type="caution">
    <text evidence="4">The sequence shown here is derived from an EMBL/GenBank/DDBJ whole genome shotgun (WGS) entry which is preliminary data.</text>
</comment>
<dbReference type="InterPro" id="IPR035919">
    <property type="entry name" value="EAL_sf"/>
</dbReference>
<dbReference type="InterPro" id="IPR052155">
    <property type="entry name" value="Biofilm_reg_signaling"/>
</dbReference>
<gene>
    <name evidence="4" type="ORF">ACIB24_21065</name>
</gene>
<dbReference type="PROSITE" id="PS50887">
    <property type="entry name" value="GGDEF"/>
    <property type="match status" value="1"/>
</dbReference>
<dbReference type="RefSeq" id="WP_398284169.1">
    <property type="nucleotide sequence ID" value="NZ_JBITLV010000008.1"/>
</dbReference>
<feature type="domain" description="GGDEF" evidence="3">
    <location>
        <begin position="239"/>
        <end position="387"/>
    </location>
</feature>
<dbReference type="SMART" id="SM00267">
    <property type="entry name" value="GGDEF"/>
    <property type="match status" value="1"/>
</dbReference>
<dbReference type="Gene3D" id="3.30.70.270">
    <property type="match status" value="1"/>
</dbReference>
<keyword evidence="1" id="KW-0812">Transmembrane</keyword>
<dbReference type="InterPro" id="IPR001633">
    <property type="entry name" value="EAL_dom"/>
</dbReference>
<feature type="transmembrane region" description="Helical" evidence="1">
    <location>
        <begin position="89"/>
        <end position="113"/>
    </location>
</feature>
<feature type="transmembrane region" description="Helical" evidence="1">
    <location>
        <begin position="169"/>
        <end position="193"/>
    </location>
</feature>
<evidence type="ECO:0000259" key="3">
    <source>
        <dbReference type="PROSITE" id="PS50887"/>
    </source>
</evidence>
<dbReference type="SMART" id="SM00052">
    <property type="entry name" value="EAL"/>
    <property type="match status" value="1"/>
</dbReference>
<feature type="transmembrane region" description="Helical" evidence="1">
    <location>
        <begin position="34"/>
        <end position="54"/>
    </location>
</feature>
<dbReference type="Proteomes" id="UP001612915">
    <property type="component" value="Unassembled WGS sequence"/>
</dbReference>
<dbReference type="NCBIfam" id="TIGR00254">
    <property type="entry name" value="GGDEF"/>
    <property type="match status" value="1"/>
</dbReference>
<protein>
    <submittedName>
        <fullName evidence="4">Bifunctional diguanylate cyclase/phosphodiesterase</fullName>
    </submittedName>
</protein>
<evidence type="ECO:0000313" key="5">
    <source>
        <dbReference type="Proteomes" id="UP001612915"/>
    </source>
</evidence>
<keyword evidence="5" id="KW-1185">Reference proteome</keyword>
<dbReference type="InterPro" id="IPR029787">
    <property type="entry name" value="Nucleotide_cyclase"/>
</dbReference>
<dbReference type="Pfam" id="PF00990">
    <property type="entry name" value="GGDEF"/>
    <property type="match status" value="1"/>
</dbReference>
<reference evidence="4 5" key="1">
    <citation type="submission" date="2024-10" db="EMBL/GenBank/DDBJ databases">
        <title>The Natural Products Discovery Center: Release of the First 8490 Sequenced Strains for Exploring Actinobacteria Biosynthetic Diversity.</title>
        <authorList>
            <person name="Kalkreuter E."/>
            <person name="Kautsar S.A."/>
            <person name="Yang D."/>
            <person name="Bader C.D."/>
            <person name="Teijaro C.N."/>
            <person name="Fluegel L."/>
            <person name="Davis C.M."/>
            <person name="Simpson J.R."/>
            <person name="Lauterbach L."/>
            <person name="Steele A.D."/>
            <person name="Gui C."/>
            <person name="Meng S."/>
            <person name="Li G."/>
            <person name="Viehrig K."/>
            <person name="Ye F."/>
            <person name="Su P."/>
            <person name="Kiefer A.F."/>
            <person name="Nichols A."/>
            <person name="Cepeda A.J."/>
            <person name="Yan W."/>
            <person name="Fan B."/>
            <person name="Jiang Y."/>
            <person name="Adhikari A."/>
            <person name="Zheng C.-J."/>
            <person name="Schuster L."/>
            <person name="Cowan T.M."/>
            <person name="Smanski M.J."/>
            <person name="Chevrette M.G."/>
            <person name="De Carvalho L.P.S."/>
            <person name="Shen B."/>
        </authorList>
    </citation>
    <scope>NUCLEOTIDE SEQUENCE [LARGE SCALE GENOMIC DNA]</scope>
    <source>
        <strain evidence="4 5">NPDC049639</strain>
    </source>
</reference>
<evidence type="ECO:0000259" key="2">
    <source>
        <dbReference type="PROSITE" id="PS50883"/>
    </source>
</evidence>
<dbReference type="SUPFAM" id="SSF55073">
    <property type="entry name" value="Nucleotide cyclase"/>
    <property type="match status" value="1"/>
</dbReference>
<dbReference type="CDD" id="cd01949">
    <property type="entry name" value="GGDEF"/>
    <property type="match status" value="1"/>
</dbReference>
<dbReference type="Gene3D" id="3.20.20.450">
    <property type="entry name" value="EAL domain"/>
    <property type="match status" value="1"/>
</dbReference>
<sequence>MPRPTLPRFTFLRSILIPRGVALPESVWRQRHGWVTNVLLLHLPVLALWSLYLGTSPTDVAPLSLTAVLWALARIDLVSGGRVGLNRGFASAAASAGLMSCAAYLVSVSGGYIEAHFHFFVLLPVVTLYEAWTPFLVAIGIVLVDHGLVGTVWPHAVFGHSMMQTEHPWRFACVHAFFVTLAGLGSLVTWRLAEAGRLDQQRLIDQLHFRATHDGLTGLANREALANAMRVALMTRPDERLSVLLLDLDRFKEVNDTLGHAAGDELLQVLSAEIAAALARRAKDALLVRLGGDEFAVLLHSRNEVELRNVAQEIAVVTTSSVEVAGVPVSVGVSIGVATYTGPHGLGRDAKGIEKSAEAAAEGLLRHADVAMYQAKAAGETLAFYEPATDENARERLNVLNDLREALAARDQILLHYQPKVSLPDARIIGVEALARWAHPRRGMLPPSEFVALAQTTEHAERFTRLVIDVAARQAAAWRDRGWQVPVAVNVTPRNLLRDEFVDFVAATLGTYGIPASLLRIEITEDAIVADPVAAIAVLTELHQLGISVSIDDFGTGFSSLSYLRHLRVDELKIDRSFVNGLGTTAAGGGPEAVAGADEVLVTSIIELGHSLGLHVVAEGVEQQHEADVLTQLGCDSAQGFLYFRPMPADQLTKVLAGGDLVRNR</sequence>
<proteinExistence type="predicted"/>
<accession>A0ABW8AT64</accession>
<keyword evidence="1" id="KW-0472">Membrane</keyword>
<dbReference type="PROSITE" id="PS50883">
    <property type="entry name" value="EAL"/>
    <property type="match status" value="1"/>
</dbReference>
<feature type="domain" description="EAL" evidence="2">
    <location>
        <begin position="396"/>
        <end position="660"/>
    </location>
</feature>
<organism evidence="4 5">
    <name type="scientific">Spongisporangium articulatum</name>
    <dbReference type="NCBI Taxonomy" id="3362603"/>
    <lineage>
        <taxon>Bacteria</taxon>
        <taxon>Bacillati</taxon>
        <taxon>Actinomycetota</taxon>
        <taxon>Actinomycetes</taxon>
        <taxon>Kineosporiales</taxon>
        <taxon>Kineosporiaceae</taxon>
        <taxon>Spongisporangium</taxon>
    </lineage>
</organism>
<dbReference type="PANTHER" id="PTHR44757">
    <property type="entry name" value="DIGUANYLATE CYCLASE DGCP"/>
    <property type="match status" value="1"/>
</dbReference>